<evidence type="ECO:0000313" key="3">
    <source>
        <dbReference type="Proteomes" id="UP001607303"/>
    </source>
</evidence>
<keyword evidence="1" id="KW-1133">Transmembrane helix</keyword>
<organism evidence="2 3">
    <name type="scientific">Vespula maculifrons</name>
    <name type="common">Eastern yellow jacket</name>
    <name type="synonym">Wasp</name>
    <dbReference type="NCBI Taxonomy" id="7453"/>
    <lineage>
        <taxon>Eukaryota</taxon>
        <taxon>Metazoa</taxon>
        <taxon>Ecdysozoa</taxon>
        <taxon>Arthropoda</taxon>
        <taxon>Hexapoda</taxon>
        <taxon>Insecta</taxon>
        <taxon>Pterygota</taxon>
        <taxon>Neoptera</taxon>
        <taxon>Endopterygota</taxon>
        <taxon>Hymenoptera</taxon>
        <taxon>Apocrita</taxon>
        <taxon>Aculeata</taxon>
        <taxon>Vespoidea</taxon>
        <taxon>Vespidae</taxon>
        <taxon>Vespinae</taxon>
        <taxon>Vespula</taxon>
    </lineage>
</organism>
<accession>A0ABD2B9C5</accession>
<evidence type="ECO:0000313" key="2">
    <source>
        <dbReference type="EMBL" id="KAL2729295.1"/>
    </source>
</evidence>
<reference evidence="2 3" key="1">
    <citation type="journal article" date="2024" name="Ann. Entomol. Soc. Am.">
        <title>Genomic analyses of the southern and eastern yellowjacket wasps (Hymenoptera: Vespidae) reveal evolutionary signatures of social life.</title>
        <authorList>
            <person name="Catto M.A."/>
            <person name="Caine P.B."/>
            <person name="Orr S.E."/>
            <person name="Hunt B.G."/>
            <person name="Goodisman M.A.D."/>
        </authorList>
    </citation>
    <scope>NUCLEOTIDE SEQUENCE [LARGE SCALE GENOMIC DNA]</scope>
    <source>
        <strain evidence="2">232</strain>
        <tissue evidence="2">Head and thorax</tissue>
    </source>
</reference>
<evidence type="ECO:0000256" key="1">
    <source>
        <dbReference type="SAM" id="Phobius"/>
    </source>
</evidence>
<dbReference type="Proteomes" id="UP001607303">
    <property type="component" value="Unassembled WGS sequence"/>
</dbReference>
<keyword evidence="3" id="KW-1185">Reference proteome</keyword>
<dbReference type="EMBL" id="JAYRBN010000097">
    <property type="protein sequence ID" value="KAL2729295.1"/>
    <property type="molecule type" value="Genomic_DNA"/>
</dbReference>
<protein>
    <submittedName>
        <fullName evidence="2">Uncharacterized protein</fullName>
    </submittedName>
</protein>
<proteinExistence type="predicted"/>
<keyword evidence="1" id="KW-0812">Transmembrane</keyword>
<comment type="caution">
    <text evidence="2">The sequence shown here is derived from an EMBL/GenBank/DDBJ whole genome shotgun (WGS) entry which is preliminary data.</text>
</comment>
<keyword evidence="1" id="KW-0472">Membrane</keyword>
<dbReference type="AlphaFoldDB" id="A0ABD2B9C5"/>
<feature type="transmembrane region" description="Helical" evidence="1">
    <location>
        <begin position="17"/>
        <end position="33"/>
    </location>
</feature>
<gene>
    <name evidence="2" type="ORF">V1477_016475</name>
</gene>
<sequence length="124" mass="14932">MRIKKCFVSEYTIEEKYLGNITIILFGFTYISIRYKKHIWFIQFFICQKNEQLYWSPVAHTEFNCFIGRCSIDPSQLMFNCSNKQRKSKHQKIARGGEPLPVNFSLIRYNINKFLLYLQEEIEI</sequence>
<name>A0ABD2B9C5_VESMC</name>